<keyword evidence="3" id="KW-1185">Reference proteome</keyword>
<proteinExistence type="predicted"/>
<dbReference type="AlphaFoldDB" id="A0A5N5F0Z1"/>
<dbReference type="GO" id="GO:0032259">
    <property type="term" value="P:methylation"/>
    <property type="evidence" value="ECO:0007669"/>
    <property type="project" value="UniProtKB-KW"/>
</dbReference>
<feature type="compositionally biased region" description="Basic and acidic residues" evidence="1">
    <location>
        <begin position="12"/>
        <end position="27"/>
    </location>
</feature>
<reference evidence="2 3" key="1">
    <citation type="submission" date="2019-09" db="EMBL/GenBank/DDBJ databases">
        <authorList>
            <person name="Ou C."/>
        </authorList>
    </citation>
    <scope>NUCLEOTIDE SEQUENCE [LARGE SCALE GENOMIC DNA]</scope>
    <source>
        <strain evidence="2">S2</strain>
        <tissue evidence="2">Leaf</tissue>
    </source>
</reference>
<reference evidence="3" key="2">
    <citation type="submission" date="2019-10" db="EMBL/GenBank/DDBJ databases">
        <title>A de novo genome assembly of a pear dwarfing rootstock.</title>
        <authorList>
            <person name="Wang F."/>
            <person name="Wang J."/>
            <person name="Li S."/>
            <person name="Zhang Y."/>
            <person name="Fang M."/>
            <person name="Ma L."/>
            <person name="Zhao Y."/>
            <person name="Jiang S."/>
        </authorList>
    </citation>
    <scope>NUCLEOTIDE SEQUENCE [LARGE SCALE GENOMIC DNA]</scope>
</reference>
<dbReference type="Proteomes" id="UP000327157">
    <property type="component" value="Chromosome 7"/>
</dbReference>
<reference evidence="2 3" key="3">
    <citation type="submission" date="2019-11" db="EMBL/GenBank/DDBJ databases">
        <title>A de novo genome assembly of a pear dwarfing rootstock.</title>
        <authorList>
            <person name="Wang F."/>
            <person name="Wang J."/>
            <person name="Li S."/>
            <person name="Zhang Y."/>
            <person name="Fang M."/>
            <person name="Ma L."/>
            <person name="Zhao Y."/>
            <person name="Jiang S."/>
        </authorList>
    </citation>
    <scope>NUCLEOTIDE SEQUENCE [LARGE SCALE GENOMIC DNA]</scope>
    <source>
        <strain evidence="2">S2</strain>
        <tissue evidence="2">Leaf</tissue>
    </source>
</reference>
<accession>A0A5N5F0Z1</accession>
<dbReference type="EMBL" id="SMOL01000781">
    <property type="protein sequence ID" value="KAB2596686.1"/>
    <property type="molecule type" value="Genomic_DNA"/>
</dbReference>
<protein>
    <submittedName>
        <fullName evidence="2">Methyltransferase-like protein 1</fullName>
    </submittedName>
</protein>
<keyword evidence="2" id="KW-0808">Transferase</keyword>
<gene>
    <name evidence="2" type="ORF">D8674_032136</name>
</gene>
<organism evidence="2 3">
    <name type="scientific">Pyrus ussuriensis x Pyrus communis</name>
    <dbReference type="NCBI Taxonomy" id="2448454"/>
    <lineage>
        <taxon>Eukaryota</taxon>
        <taxon>Viridiplantae</taxon>
        <taxon>Streptophyta</taxon>
        <taxon>Embryophyta</taxon>
        <taxon>Tracheophyta</taxon>
        <taxon>Spermatophyta</taxon>
        <taxon>Magnoliopsida</taxon>
        <taxon>eudicotyledons</taxon>
        <taxon>Gunneridae</taxon>
        <taxon>Pentapetalae</taxon>
        <taxon>rosids</taxon>
        <taxon>fabids</taxon>
        <taxon>Rosales</taxon>
        <taxon>Rosaceae</taxon>
        <taxon>Amygdaloideae</taxon>
        <taxon>Maleae</taxon>
        <taxon>Pyrus</taxon>
    </lineage>
</organism>
<feature type="compositionally biased region" description="Basic and acidic residues" evidence="1">
    <location>
        <begin position="39"/>
        <end position="87"/>
    </location>
</feature>
<dbReference type="OrthoDB" id="10652760at2759"/>
<name>A0A5N5F0Z1_9ROSA</name>
<evidence type="ECO:0000313" key="2">
    <source>
        <dbReference type="EMBL" id="KAB2596686.1"/>
    </source>
</evidence>
<dbReference type="GO" id="GO:0008168">
    <property type="term" value="F:methyltransferase activity"/>
    <property type="evidence" value="ECO:0007669"/>
    <property type="project" value="UniProtKB-KW"/>
</dbReference>
<evidence type="ECO:0000313" key="3">
    <source>
        <dbReference type="Proteomes" id="UP000327157"/>
    </source>
</evidence>
<evidence type="ECO:0000256" key="1">
    <source>
        <dbReference type="SAM" id="MobiDB-lite"/>
    </source>
</evidence>
<keyword evidence="2" id="KW-0489">Methyltransferase</keyword>
<feature type="region of interest" description="Disordered" evidence="1">
    <location>
        <begin position="1"/>
        <end position="115"/>
    </location>
</feature>
<comment type="caution">
    <text evidence="2">The sequence shown here is derived from an EMBL/GenBank/DDBJ whole genome shotgun (WGS) entry which is preliminary data.</text>
</comment>
<sequence>MKSGRAVIRGSTESRSKKMKKKQESSLEKLSSWYQDGGLENRQDGGDKSGSRGSIRAEEGDRRKTSSKLTHHEDTQSESRSKEENPMKKSPKRHLVEIPGIQRARKAGREDAWFF</sequence>